<dbReference type="PATRIC" id="fig|1121405.3.peg.2745"/>
<dbReference type="PANTHER" id="PTHR33694">
    <property type="entry name" value="UDP-3-O-ACYL-N-ACETYLGLUCOSAMINE DEACETYLASE 1, MITOCHONDRIAL-RELATED"/>
    <property type="match status" value="1"/>
</dbReference>
<evidence type="ECO:0000256" key="2">
    <source>
        <dbReference type="ARBA" id="ARBA00002923"/>
    </source>
</evidence>
<dbReference type="GO" id="GO:0009245">
    <property type="term" value="P:lipid A biosynthetic process"/>
    <property type="evidence" value="ECO:0007669"/>
    <property type="project" value="UniProtKB-UniRule"/>
</dbReference>
<evidence type="ECO:0000256" key="6">
    <source>
        <dbReference type="ARBA" id="ARBA00022556"/>
    </source>
</evidence>
<sequence length="306" mass="33658">MIQTRQQTLAKMVFCSGMGVHSGKIVNMTIHPAPINHGIQFVRKDLTGSPRISAHFNQVVDTSLATVIGSEGCIVSTIEHLMATFAGLSIDNALVELDSYEVPIMDGSAGPFTRLVRSAGTTAQSGPKCYFVIKKPIAIESEGKSVSVYPEPTTRITCTIEFPHPMIKRQTYSIEVTPDRFEKEISPARTFGFLHEVEYMKRYGLARGGSLDNAVVIGDNGVVNEGGLRFPDEFVRHKILDCIGDFSLLGLPIIGHIVTHRSGHAFNHAFLKTLFSRKESWETITINNADDITRLQGPIGFRSEPI</sequence>
<dbReference type="InterPro" id="IPR011334">
    <property type="entry name" value="UDP-acyl_GlcNac_deAcase_C"/>
</dbReference>
<evidence type="ECO:0000313" key="13">
    <source>
        <dbReference type="EMBL" id="EPR38944.1"/>
    </source>
</evidence>
<dbReference type="InterPro" id="IPR015870">
    <property type="entry name" value="UDP-acyl_N-AcGlcN_deAcase_N"/>
</dbReference>
<dbReference type="GO" id="GO:0016020">
    <property type="term" value="C:membrane"/>
    <property type="evidence" value="ECO:0007669"/>
    <property type="project" value="GOC"/>
</dbReference>
<keyword evidence="14" id="KW-1185">Reference proteome</keyword>
<name>S7UXJ4_DESML</name>
<keyword evidence="9 12" id="KW-0862">Zinc</keyword>
<feature type="binding site" evidence="12">
    <location>
        <position position="237"/>
    </location>
    <ligand>
        <name>Zn(2+)</name>
        <dbReference type="ChEBI" id="CHEBI:29105"/>
    </ligand>
</feature>
<dbReference type="PANTHER" id="PTHR33694:SF1">
    <property type="entry name" value="UDP-3-O-ACYL-N-ACETYLGLUCOSAMINE DEACETYLASE 1, MITOCHONDRIAL-RELATED"/>
    <property type="match status" value="1"/>
</dbReference>
<keyword evidence="8 12" id="KW-0378">Hydrolase</keyword>
<dbReference type="RefSeq" id="WP_020877016.1">
    <property type="nucleotide sequence ID" value="NZ_ATHJ01000094.1"/>
</dbReference>
<dbReference type="EC" id="3.5.1.108" evidence="4 12"/>
<comment type="caution">
    <text evidence="13">The sequence shown here is derived from an EMBL/GenBank/DDBJ whole genome shotgun (WGS) entry which is preliminary data.</text>
</comment>
<keyword evidence="5 12" id="KW-0444">Lipid biosynthesis</keyword>
<gene>
    <name evidence="12" type="primary">lpxC</name>
    <name evidence="13" type="ORF">dsmv_0354</name>
</gene>
<dbReference type="InterPro" id="IPR004463">
    <property type="entry name" value="UDP-acyl_GlcNac_deAcase"/>
</dbReference>
<dbReference type="STRING" id="897.B2D07_05280"/>
<comment type="similarity">
    <text evidence="12">Belongs to the LpxC family.</text>
</comment>
<dbReference type="Gene3D" id="3.30.230.20">
    <property type="entry name" value="lpxc deacetylase, domain 1"/>
    <property type="match status" value="1"/>
</dbReference>
<keyword evidence="7 12" id="KW-0479">Metal-binding</keyword>
<dbReference type="UniPathway" id="UPA00359">
    <property type="reaction ID" value="UER00478"/>
</dbReference>
<evidence type="ECO:0000256" key="1">
    <source>
        <dbReference type="ARBA" id="ARBA00001947"/>
    </source>
</evidence>
<feature type="binding site" evidence="12">
    <location>
        <position position="241"/>
    </location>
    <ligand>
        <name>Zn(2+)</name>
        <dbReference type="ChEBI" id="CHEBI:29105"/>
    </ligand>
</feature>
<protein>
    <recommendedName>
        <fullName evidence="4 12">UDP-3-O-acyl-N-acetylglucosamine deacetylase</fullName>
        <shortName evidence="12">UDP-3-O-acyl-GlcNAc deacetylase</shortName>
        <ecNumber evidence="4 12">3.5.1.108</ecNumber>
    </recommendedName>
    <alternativeName>
        <fullName evidence="12">UDP-3-O-[R-3-hydroxymyristoyl]-N-acetylglucosamine deacetylase</fullName>
    </alternativeName>
</protein>
<evidence type="ECO:0000256" key="9">
    <source>
        <dbReference type="ARBA" id="ARBA00022833"/>
    </source>
</evidence>
<dbReference type="eggNOG" id="COG0774">
    <property type="taxonomic scope" value="Bacteria"/>
</dbReference>
<dbReference type="HAMAP" id="MF_00388">
    <property type="entry name" value="LpxC"/>
    <property type="match status" value="1"/>
</dbReference>
<reference evidence="13 14" key="1">
    <citation type="journal article" date="2013" name="Genome Announc.">
        <title>Draft genome sequences for three mercury-methylating, sulfate-reducing bacteria.</title>
        <authorList>
            <person name="Brown S.D."/>
            <person name="Hurt R.A.Jr."/>
            <person name="Gilmour C.C."/>
            <person name="Elias D.A."/>
        </authorList>
    </citation>
    <scope>NUCLEOTIDE SEQUENCE [LARGE SCALE GENOMIC DNA]</scope>
    <source>
        <strain evidence="13 14">DSM 2059</strain>
    </source>
</reference>
<evidence type="ECO:0000256" key="4">
    <source>
        <dbReference type="ARBA" id="ARBA00012745"/>
    </source>
</evidence>
<comment type="cofactor">
    <cofactor evidence="1 12">
        <name>Zn(2+)</name>
        <dbReference type="ChEBI" id="CHEBI:29105"/>
    </cofactor>
</comment>
<comment type="catalytic activity">
    <reaction evidence="11 12">
        <text>a UDP-3-O-[(3R)-3-hydroxyacyl]-N-acetyl-alpha-D-glucosamine + H2O = a UDP-3-O-[(3R)-3-hydroxyacyl]-alpha-D-glucosamine + acetate</text>
        <dbReference type="Rhea" id="RHEA:67816"/>
        <dbReference type="ChEBI" id="CHEBI:15377"/>
        <dbReference type="ChEBI" id="CHEBI:30089"/>
        <dbReference type="ChEBI" id="CHEBI:137740"/>
        <dbReference type="ChEBI" id="CHEBI:173225"/>
        <dbReference type="EC" id="3.5.1.108"/>
    </reaction>
</comment>
<dbReference type="Pfam" id="PF03331">
    <property type="entry name" value="LpxC"/>
    <property type="match status" value="1"/>
</dbReference>
<proteinExistence type="inferred from homology"/>
<feature type="binding site" evidence="12">
    <location>
        <position position="80"/>
    </location>
    <ligand>
        <name>Zn(2+)</name>
        <dbReference type="ChEBI" id="CHEBI:29105"/>
    </ligand>
</feature>
<dbReference type="NCBIfam" id="TIGR00325">
    <property type="entry name" value="lpxC"/>
    <property type="match status" value="1"/>
</dbReference>
<evidence type="ECO:0000256" key="7">
    <source>
        <dbReference type="ARBA" id="ARBA00022723"/>
    </source>
</evidence>
<dbReference type="GO" id="GO:0103117">
    <property type="term" value="F:UDP-3-O-acyl-N-acetylglucosamine deacetylase activity"/>
    <property type="evidence" value="ECO:0007669"/>
    <property type="project" value="UniProtKB-UniRule"/>
</dbReference>
<accession>S7UXJ4</accession>
<dbReference type="InterPro" id="IPR020568">
    <property type="entry name" value="Ribosomal_Su5_D2-typ_SF"/>
</dbReference>
<evidence type="ECO:0000256" key="8">
    <source>
        <dbReference type="ARBA" id="ARBA00022801"/>
    </source>
</evidence>
<keyword evidence="10 12" id="KW-0443">Lipid metabolism</keyword>
<evidence type="ECO:0000256" key="10">
    <source>
        <dbReference type="ARBA" id="ARBA00023098"/>
    </source>
</evidence>
<evidence type="ECO:0000256" key="12">
    <source>
        <dbReference type="HAMAP-Rule" id="MF_00388"/>
    </source>
</evidence>
<evidence type="ECO:0000256" key="3">
    <source>
        <dbReference type="ARBA" id="ARBA00005002"/>
    </source>
</evidence>
<organism evidence="13 14">
    <name type="scientific">Desulfococcus multivorans DSM 2059</name>
    <dbReference type="NCBI Taxonomy" id="1121405"/>
    <lineage>
        <taxon>Bacteria</taxon>
        <taxon>Pseudomonadati</taxon>
        <taxon>Thermodesulfobacteriota</taxon>
        <taxon>Desulfobacteria</taxon>
        <taxon>Desulfobacterales</taxon>
        <taxon>Desulfococcaceae</taxon>
        <taxon>Desulfococcus</taxon>
    </lineage>
</organism>
<dbReference type="EMBL" id="ATHJ01000094">
    <property type="protein sequence ID" value="EPR38944.1"/>
    <property type="molecule type" value="Genomic_DNA"/>
</dbReference>
<evidence type="ECO:0000313" key="14">
    <source>
        <dbReference type="Proteomes" id="UP000014977"/>
    </source>
</evidence>
<dbReference type="AlphaFoldDB" id="S7UXJ4"/>
<dbReference type="GO" id="GO:0046872">
    <property type="term" value="F:metal ion binding"/>
    <property type="evidence" value="ECO:0007669"/>
    <property type="project" value="UniProtKB-KW"/>
</dbReference>
<dbReference type="SUPFAM" id="SSF54211">
    <property type="entry name" value="Ribosomal protein S5 domain 2-like"/>
    <property type="match status" value="2"/>
</dbReference>
<keyword evidence="6 12" id="KW-0441">Lipid A biosynthesis</keyword>
<comment type="pathway">
    <text evidence="3 12">Glycolipid biosynthesis; lipid IV(A) biosynthesis; lipid IV(A) from (3R)-3-hydroxytetradecanoyl-[acyl-carrier-protein] and UDP-N-acetyl-alpha-D-glucosamine: step 2/6.</text>
</comment>
<evidence type="ECO:0000256" key="11">
    <source>
        <dbReference type="ARBA" id="ARBA00024535"/>
    </source>
</evidence>
<comment type="function">
    <text evidence="2 12">Catalyzes the hydrolysis of UDP-3-O-myristoyl-N-acetylglucosamine to form UDP-3-O-myristoylglucosamine and acetate, the committed step in lipid A biosynthesis.</text>
</comment>
<dbReference type="Proteomes" id="UP000014977">
    <property type="component" value="Unassembled WGS sequence"/>
</dbReference>
<dbReference type="Gene3D" id="3.30.1700.10">
    <property type="entry name" value="lpxc deacetylase, domain 2"/>
    <property type="match status" value="1"/>
</dbReference>
<feature type="active site" description="Proton donor" evidence="12">
    <location>
        <position position="264"/>
    </location>
</feature>
<evidence type="ECO:0000256" key="5">
    <source>
        <dbReference type="ARBA" id="ARBA00022516"/>
    </source>
</evidence>